<dbReference type="Proteomes" id="UP000664904">
    <property type="component" value="Chromosome"/>
</dbReference>
<evidence type="ECO:0000313" key="2">
    <source>
        <dbReference type="Proteomes" id="UP000664904"/>
    </source>
</evidence>
<accession>A0A975DHV6</accession>
<organism evidence="1 2">
    <name type="scientific">Pseudoalteromonas xiamenensis</name>
    <dbReference type="NCBI Taxonomy" id="882626"/>
    <lineage>
        <taxon>Bacteria</taxon>
        <taxon>Pseudomonadati</taxon>
        <taxon>Pseudomonadota</taxon>
        <taxon>Gammaproteobacteria</taxon>
        <taxon>Alteromonadales</taxon>
        <taxon>Pseudoalteromonadaceae</taxon>
        <taxon>Pseudoalteromonas</taxon>
    </lineage>
</organism>
<sequence>MNAEEPNIREKIVEESLIIYRDFVRSGGQYQELSEPHMLRLSIMLADFSMAHSYLEASVFVEENCDRILRKKKGVYKEFDEHLFHLNRAAKFSGILYFVKALKSSGGDESGKVARFGGGNKVIKPIINVMKSYLFKHHNEIDLAIKEAEMVRDKMIAHSDADAFSPTLKEDDGVSYSMNDLTLHVTDDMVEILKTISYVFTFVLSDMMEHIRVSSKIEGQLA</sequence>
<protein>
    <submittedName>
        <fullName evidence="1">Uncharacterized protein</fullName>
    </submittedName>
</protein>
<dbReference type="AlphaFoldDB" id="A0A975DHV6"/>
<evidence type="ECO:0000313" key="1">
    <source>
        <dbReference type="EMBL" id="QTH72063.1"/>
    </source>
</evidence>
<dbReference type="RefSeq" id="WP_208843685.1">
    <property type="nucleotide sequence ID" value="NZ_CP072133.1"/>
</dbReference>
<name>A0A975DHV6_9GAMM</name>
<proteinExistence type="predicted"/>
<dbReference type="EMBL" id="CP072133">
    <property type="protein sequence ID" value="QTH72063.1"/>
    <property type="molecule type" value="Genomic_DNA"/>
</dbReference>
<dbReference type="KEGG" id="pxi:J5O05_03955"/>
<keyword evidence="2" id="KW-1185">Reference proteome</keyword>
<reference evidence="1" key="1">
    <citation type="submission" date="2021-03" db="EMBL/GenBank/DDBJ databases">
        <title>Complete Genome of Pseudoalteromonas xiamenensis STKMTI.2, a new potential marine bacterium producing anti-Vibrio compounds.</title>
        <authorList>
            <person name="Handayani D.P."/>
            <person name="Isnansetyo A."/>
            <person name="Istiqomah I."/>
            <person name="Jumina J."/>
        </authorList>
    </citation>
    <scope>NUCLEOTIDE SEQUENCE</scope>
    <source>
        <strain evidence="1">STKMTI.2</strain>
    </source>
</reference>
<gene>
    <name evidence="1" type="ORF">J5O05_03955</name>
</gene>